<dbReference type="OrthoDB" id="3350591at2759"/>
<reference evidence="1" key="1">
    <citation type="submission" date="2022-12" db="EMBL/GenBank/DDBJ databases">
        <authorList>
            <person name="Petersen C."/>
        </authorList>
    </citation>
    <scope>NUCLEOTIDE SEQUENCE</scope>
    <source>
        <strain evidence="1">IBT 3081</strain>
    </source>
</reference>
<dbReference type="AlphaFoldDB" id="A0A9W9SPE3"/>
<dbReference type="Pfam" id="PF12311">
    <property type="entry name" value="DUF3632"/>
    <property type="match status" value="1"/>
</dbReference>
<dbReference type="EMBL" id="JAPZBT010000001">
    <property type="protein sequence ID" value="KAJ5382192.1"/>
    <property type="molecule type" value="Genomic_DNA"/>
</dbReference>
<keyword evidence="2" id="KW-1185">Reference proteome</keyword>
<reference evidence="1" key="2">
    <citation type="journal article" date="2023" name="IMA Fungus">
        <title>Comparative genomic study of the Penicillium genus elucidates a diverse pangenome and 15 lateral gene transfer events.</title>
        <authorList>
            <person name="Petersen C."/>
            <person name="Sorensen T."/>
            <person name="Nielsen M.R."/>
            <person name="Sondergaard T.E."/>
            <person name="Sorensen J.L."/>
            <person name="Fitzpatrick D.A."/>
            <person name="Frisvad J.C."/>
            <person name="Nielsen K.L."/>
        </authorList>
    </citation>
    <scope>NUCLEOTIDE SEQUENCE</scope>
    <source>
        <strain evidence="1">IBT 3081</strain>
    </source>
</reference>
<dbReference type="InterPro" id="IPR053204">
    <property type="entry name" value="Oxopyrrolidines_Biosynth-assoc"/>
</dbReference>
<dbReference type="PANTHER" id="PTHR38797:SF4">
    <property type="entry name" value="NUCLEAR PORE COMPLEX PROTEIN NUP85"/>
    <property type="match status" value="1"/>
</dbReference>
<dbReference type="PANTHER" id="PTHR38797">
    <property type="entry name" value="NUCLEAR PORE COMPLEX PROTEIN NUP85-RELATED"/>
    <property type="match status" value="1"/>
</dbReference>
<protein>
    <submittedName>
        <fullName evidence="1">Uncharacterized protein</fullName>
    </submittedName>
</protein>
<proteinExistence type="predicted"/>
<dbReference type="GeneID" id="81457016"/>
<organism evidence="1 2">
    <name type="scientific">Penicillium concentricum</name>
    <dbReference type="NCBI Taxonomy" id="293559"/>
    <lineage>
        <taxon>Eukaryota</taxon>
        <taxon>Fungi</taxon>
        <taxon>Dikarya</taxon>
        <taxon>Ascomycota</taxon>
        <taxon>Pezizomycotina</taxon>
        <taxon>Eurotiomycetes</taxon>
        <taxon>Eurotiomycetidae</taxon>
        <taxon>Eurotiales</taxon>
        <taxon>Aspergillaceae</taxon>
        <taxon>Penicillium</taxon>
    </lineage>
</organism>
<accession>A0A9W9SPE3</accession>
<evidence type="ECO:0000313" key="2">
    <source>
        <dbReference type="Proteomes" id="UP001147752"/>
    </source>
</evidence>
<gene>
    <name evidence="1" type="ORF">N7517_000103</name>
</gene>
<sequence>MSDSNYPSWFQSTEDGEYRAARPHAEVLQRLLSNTIDSATAANKLISLDYTNDDTPWALWNVIYEAAAEFSSSHSPLLALLTDVQSLDSQLSEFAPKGTPREWFACFGSMWRDKWDMLSPSAASGWTVSASQTRRRWININAFSAKLLATTSFSRGAKLRALGLSLFKKCLETDPNTYKEMKRRTQSAVQREPPWNKMDLGEILAADLCAAAQWLIHAEGLMWEDDRLDDTDFIRMVLPGQTDLWNGSQGLTEERWQLWKERFLFMAESEDIGPDAQRVARKAGQIMGAIHDVNRYDI</sequence>
<dbReference type="RefSeq" id="XP_056581968.1">
    <property type="nucleotide sequence ID" value="XM_056717833.1"/>
</dbReference>
<dbReference type="Proteomes" id="UP001147752">
    <property type="component" value="Unassembled WGS sequence"/>
</dbReference>
<name>A0A9W9SPE3_9EURO</name>
<comment type="caution">
    <text evidence="1">The sequence shown here is derived from an EMBL/GenBank/DDBJ whole genome shotgun (WGS) entry which is preliminary data.</text>
</comment>
<evidence type="ECO:0000313" key="1">
    <source>
        <dbReference type="EMBL" id="KAJ5382192.1"/>
    </source>
</evidence>
<dbReference type="InterPro" id="IPR022085">
    <property type="entry name" value="OpdG"/>
</dbReference>